<reference evidence="1" key="2">
    <citation type="submission" date="2023-05" db="EMBL/GenBank/DDBJ databases">
        <authorList>
            <person name="Schelkunov M.I."/>
        </authorList>
    </citation>
    <scope>NUCLEOTIDE SEQUENCE</scope>
    <source>
        <strain evidence="1">Hsosn_3</strain>
        <tissue evidence="1">Leaf</tissue>
    </source>
</reference>
<name>A0AAD8J032_9APIA</name>
<comment type="caution">
    <text evidence="1">The sequence shown here is derived from an EMBL/GenBank/DDBJ whole genome shotgun (WGS) entry which is preliminary data.</text>
</comment>
<sequence length="180" mass="20375">MDLFKQQTPGKVPKEERVELERSQKLVNKYERGQIQRVETRKKTLLELYSLKIDCSLFVNANAVQELRADKQYKLLMLNDRNQIEKSYDLLQSDGEERYVVLSSFLSQTEEYLHKLGSKITATKSQQEVEEAANAAAAAARAQGLSEEVRAAAACVGEEVTIRNRFSEMNAPKDSSSVNN</sequence>
<dbReference type="EMBL" id="JAUIZM010000003">
    <property type="protein sequence ID" value="KAK1393926.1"/>
    <property type="molecule type" value="Genomic_DNA"/>
</dbReference>
<proteinExistence type="predicted"/>
<organism evidence="1 2">
    <name type="scientific">Heracleum sosnowskyi</name>
    <dbReference type="NCBI Taxonomy" id="360622"/>
    <lineage>
        <taxon>Eukaryota</taxon>
        <taxon>Viridiplantae</taxon>
        <taxon>Streptophyta</taxon>
        <taxon>Embryophyta</taxon>
        <taxon>Tracheophyta</taxon>
        <taxon>Spermatophyta</taxon>
        <taxon>Magnoliopsida</taxon>
        <taxon>eudicotyledons</taxon>
        <taxon>Gunneridae</taxon>
        <taxon>Pentapetalae</taxon>
        <taxon>asterids</taxon>
        <taxon>campanulids</taxon>
        <taxon>Apiales</taxon>
        <taxon>Apiaceae</taxon>
        <taxon>Apioideae</taxon>
        <taxon>apioid superclade</taxon>
        <taxon>Tordylieae</taxon>
        <taxon>Tordyliinae</taxon>
        <taxon>Heracleum</taxon>
    </lineage>
</organism>
<evidence type="ECO:0000313" key="1">
    <source>
        <dbReference type="EMBL" id="KAK1393926.1"/>
    </source>
</evidence>
<gene>
    <name evidence="1" type="ORF">POM88_012982</name>
</gene>
<evidence type="ECO:0000313" key="2">
    <source>
        <dbReference type="Proteomes" id="UP001237642"/>
    </source>
</evidence>
<keyword evidence="2" id="KW-1185">Reference proteome</keyword>
<reference evidence="1" key="1">
    <citation type="submission" date="2023-02" db="EMBL/GenBank/DDBJ databases">
        <title>Genome of toxic invasive species Heracleum sosnowskyi carries increased number of genes despite the absence of recent whole-genome duplications.</title>
        <authorList>
            <person name="Schelkunov M."/>
            <person name="Shtratnikova V."/>
            <person name="Makarenko M."/>
            <person name="Klepikova A."/>
            <person name="Omelchenko D."/>
            <person name="Novikova G."/>
            <person name="Obukhova E."/>
            <person name="Bogdanov V."/>
            <person name="Penin A."/>
            <person name="Logacheva M."/>
        </authorList>
    </citation>
    <scope>NUCLEOTIDE SEQUENCE</scope>
    <source>
        <strain evidence="1">Hsosn_3</strain>
        <tissue evidence="1">Leaf</tissue>
    </source>
</reference>
<accession>A0AAD8J032</accession>
<dbReference type="AlphaFoldDB" id="A0AAD8J032"/>
<dbReference type="Proteomes" id="UP001237642">
    <property type="component" value="Unassembled WGS sequence"/>
</dbReference>
<protein>
    <submittedName>
        <fullName evidence="1">Uncharacterized protein</fullName>
    </submittedName>
</protein>